<keyword evidence="2" id="KW-0812">Transmembrane</keyword>
<feature type="transmembrane region" description="Helical" evidence="2">
    <location>
        <begin position="588"/>
        <end position="609"/>
    </location>
</feature>
<keyword evidence="4" id="KW-1185">Reference proteome</keyword>
<feature type="compositionally biased region" description="Polar residues" evidence="1">
    <location>
        <begin position="313"/>
        <end position="332"/>
    </location>
</feature>
<protein>
    <recommendedName>
        <fullName evidence="5">Transmembrane protein</fullName>
    </recommendedName>
</protein>
<feature type="transmembrane region" description="Helical" evidence="2">
    <location>
        <begin position="504"/>
        <end position="524"/>
    </location>
</feature>
<dbReference type="EMBL" id="LUCM01001611">
    <property type="protein sequence ID" value="KAA0198613.1"/>
    <property type="molecule type" value="Genomic_DNA"/>
</dbReference>
<evidence type="ECO:0000256" key="2">
    <source>
        <dbReference type="SAM" id="Phobius"/>
    </source>
</evidence>
<feature type="compositionally biased region" description="Basic and acidic residues" evidence="1">
    <location>
        <begin position="474"/>
        <end position="488"/>
    </location>
</feature>
<organism evidence="3 4">
    <name type="scientific">Fasciolopsis buskii</name>
    <dbReference type="NCBI Taxonomy" id="27845"/>
    <lineage>
        <taxon>Eukaryota</taxon>
        <taxon>Metazoa</taxon>
        <taxon>Spiralia</taxon>
        <taxon>Lophotrochozoa</taxon>
        <taxon>Platyhelminthes</taxon>
        <taxon>Trematoda</taxon>
        <taxon>Digenea</taxon>
        <taxon>Plagiorchiida</taxon>
        <taxon>Echinostomata</taxon>
        <taxon>Echinostomatoidea</taxon>
        <taxon>Fasciolidae</taxon>
        <taxon>Fasciolopsis</taxon>
    </lineage>
</organism>
<feature type="transmembrane region" description="Helical" evidence="2">
    <location>
        <begin position="122"/>
        <end position="147"/>
    </location>
</feature>
<feature type="compositionally biased region" description="Polar residues" evidence="1">
    <location>
        <begin position="436"/>
        <end position="470"/>
    </location>
</feature>
<accession>A0A8E0S3W6</accession>
<feature type="region of interest" description="Disordered" evidence="1">
    <location>
        <begin position="436"/>
        <end position="492"/>
    </location>
</feature>
<keyword evidence="2" id="KW-1133">Transmembrane helix</keyword>
<feature type="compositionally biased region" description="Basic residues" evidence="1">
    <location>
        <begin position="291"/>
        <end position="301"/>
    </location>
</feature>
<evidence type="ECO:0008006" key="5">
    <source>
        <dbReference type="Google" id="ProtNLM"/>
    </source>
</evidence>
<comment type="caution">
    <text evidence="3">The sequence shown here is derived from an EMBL/GenBank/DDBJ whole genome shotgun (WGS) entry which is preliminary data.</text>
</comment>
<dbReference type="Proteomes" id="UP000728185">
    <property type="component" value="Unassembled WGS sequence"/>
</dbReference>
<keyword evidence="2" id="KW-0472">Membrane</keyword>
<gene>
    <name evidence="3" type="ORF">FBUS_04565</name>
</gene>
<evidence type="ECO:0000313" key="3">
    <source>
        <dbReference type="EMBL" id="KAA0198613.1"/>
    </source>
</evidence>
<dbReference type="AlphaFoldDB" id="A0A8E0S3W6"/>
<reference evidence="3" key="1">
    <citation type="submission" date="2019-05" db="EMBL/GenBank/DDBJ databases">
        <title>Annotation for the trematode Fasciolopsis buski.</title>
        <authorList>
            <person name="Choi Y.-J."/>
        </authorList>
    </citation>
    <scope>NUCLEOTIDE SEQUENCE</scope>
    <source>
        <strain evidence="3">HT</strain>
        <tissue evidence="3">Whole worm</tissue>
    </source>
</reference>
<feature type="transmembrane region" description="Helical" evidence="2">
    <location>
        <begin position="167"/>
        <end position="187"/>
    </location>
</feature>
<evidence type="ECO:0000313" key="4">
    <source>
        <dbReference type="Proteomes" id="UP000728185"/>
    </source>
</evidence>
<sequence length="700" mass="77220">MSLLENSVTNSVNLVNANTTTTGIYDNSNSPTTQYQGGWLDFFFPPNPDVSDPINNATFFSVTDNVTLDGDEKEEELSTQIAELFSTVLVPDTSTVHPEFLCVKDEWTEPDFPRYACSGSKITSWIATVFLLSMIIFGVVKCLTTHGVRNIFDLRLNGVSFPKRPEFFVLLCSSLPLVFSTLSRPLFTPLALHHDIFIRGWGMAQTRFFFDLFTRSASIYHLVYWTYRTPIIIVLWRIKLTIDHYKMLLKNRPKPSEKPRKSQITSKVTTYGKTAHKPPPSRGRTTEHGTGKRRRRSKSIRSNRSNDKPPSQAPSDQGSSGTNQKDSATVSQQAPVITAGGVSLIAPQPLFPVQAVGMPTFGVVGAMPGMNGMSPYGQSPVPGTLQYGINGYNLYSPLPGGTGQPGMSPGMGYGMGLGYGMGMGMGMSLSGQGFAQQPSMYPMSQPTTPLSDQTALGINPASTDSSNLLDNTGEEARGKTKNSPKEPVVHPPPSRQFTMLCKRIIPGFIYLGSLVTTLPSVFAFEVEPNESRFLAARCTQMCRSYFYYDLVMLVTVPTILMIVGFFHGVLSKTQLNGGSKMTYRLRCYYVTFILLNIPMFVLMLTSIGFRLTQKPYRNIYGTGILIAMTAYHANFALKSTVYTTACNCICCSDNCLHHVPIMNRFITFFTTPVAVKDREKLLEGSVIPVQLDGDAKNGQK</sequence>
<feature type="transmembrane region" description="Helical" evidence="2">
    <location>
        <begin position="545"/>
        <end position="568"/>
    </location>
</feature>
<dbReference type="OrthoDB" id="6238674at2759"/>
<feature type="compositionally biased region" description="Polar residues" evidence="1">
    <location>
        <begin position="262"/>
        <end position="272"/>
    </location>
</feature>
<name>A0A8E0S3W6_9TREM</name>
<evidence type="ECO:0000256" key="1">
    <source>
        <dbReference type="SAM" id="MobiDB-lite"/>
    </source>
</evidence>
<feature type="region of interest" description="Disordered" evidence="1">
    <location>
        <begin position="252"/>
        <end position="332"/>
    </location>
</feature>
<proteinExistence type="predicted"/>